<keyword evidence="7" id="KW-0869">Chloride channel</keyword>
<gene>
    <name evidence="13" type="primary">clcB_1</name>
    <name evidence="13" type="ORF">LMG3431_00818</name>
</gene>
<keyword evidence="2" id="KW-0813">Transport</keyword>
<dbReference type="Pfam" id="PF00654">
    <property type="entry name" value="Voltage_CLC"/>
    <property type="match status" value="1"/>
</dbReference>
<feature type="domain" description="CBS" evidence="12">
    <location>
        <begin position="527"/>
        <end position="585"/>
    </location>
</feature>
<feature type="transmembrane region" description="Helical" evidence="11">
    <location>
        <begin position="284"/>
        <end position="308"/>
    </location>
</feature>
<keyword evidence="5" id="KW-0406">Ion transport</keyword>
<protein>
    <submittedName>
        <fullName evidence="13">Voltage-gated ClC-type chloride channel ClcB</fullName>
    </submittedName>
</protein>
<sequence length="596" mass="62313">MSLSPASEPAASARAAIRLGDFTTDRRVVLLMALAIPVGLASVAAAWGLLRLIALCTNLAYHGQFSFADMPITDGQLGLASVAIPVVGCLIIGLMARYGSEKIRGHGIPEAMEAILIGKSRIQPKVAVLKPVSSAISIGTGGPFGAEGPIIMTGGAIGSLLAQTIHLDDGERKTLLVAGAAAGMTAIFSTPLAAVLLAVELLLFEWKPRSFLPVAMAALVAAAARAFILDAGPIFAYAGTLPFTPGHLLACAAVGVLAGLGSGVLTSLVYAAEDLFEKLPVHWMWWPAMGGLAIGIGGLIDPAALGVGYDNIRHLLAGDLAFQAVLLLLVVKVAIWSISLGSGTSGGVLAPLLIFGGALGALATPWLPQADPGFWALVGMAAMMGGTMRAPLTATLFAVELTGNVGALLPVMAASVFAYGVTVLLLKRSILTEKIARRGHHISREYHVDPFELLRVSDVMTHPVQTLPDTTTVAQAIAHFTTLQPVHTSYPVVDAQGVVVGEVTRADSLAWALDPQDDTRTLVQALAGREQIIGYPDELASRIADRMALSGVGRVPVVDRASGRLLGIVGRKDLFRSRARRLRDESQRTAYFRRAS</sequence>
<feature type="transmembrane region" description="Helical" evidence="11">
    <location>
        <begin position="211"/>
        <end position="236"/>
    </location>
</feature>
<dbReference type="GO" id="GO:0005254">
    <property type="term" value="F:chloride channel activity"/>
    <property type="evidence" value="ECO:0007669"/>
    <property type="project" value="UniProtKB-KW"/>
</dbReference>
<dbReference type="PANTHER" id="PTHR43427:SF6">
    <property type="entry name" value="CHLORIDE CHANNEL PROTEIN CLC-E"/>
    <property type="match status" value="1"/>
</dbReference>
<feature type="transmembrane region" description="Helical" evidence="11">
    <location>
        <begin position="405"/>
        <end position="426"/>
    </location>
</feature>
<dbReference type="Proteomes" id="UP000494108">
    <property type="component" value="Unassembled WGS sequence"/>
</dbReference>
<evidence type="ECO:0000256" key="4">
    <source>
        <dbReference type="ARBA" id="ARBA00022989"/>
    </source>
</evidence>
<dbReference type="InterPro" id="IPR000644">
    <property type="entry name" value="CBS_dom"/>
</dbReference>
<evidence type="ECO:0000256" key="7">
    <source>
        <dbReference type="ARBA" id="ARBA00023173"/>
    </source>
</evidence>
<feature type="domain" description="CBS" evidence="12">
    <location>
        <begin position="460"/>
        <end position="519"/>
    </location>
</feature>
<feature type="transmembrane region" description="Helical" evidence="11">
    <location>
        <begin position="374"/>
        <end position="399"/>
    </location>
</feature>
<dbReference type="SUPFAM" id="SSF54631">
    <property type="entry name" value="CBS-domain pair"/>
    <property type="match status" value="1"/>
</dbReference>
<keyword evidence="4 11" id="KW-1133">Transmembrane helix</keyword>
<evidence type="ECO:0000256" key="10">
    <source>
        <dbReference type="PROSITE-ProRule" id="PRU00703"/>
    </source>
</evidence>
<dbReference type="RefSeq" id="WP_175173129.1">
    <property type="nucleotide sequence ID" value="NZ_CADIJX010000001.1"/>
</dbReference>
<keyword evidence="6 11" id="KW-0472">Membrane</keyword>
<evidence type="ECO:0000256" key="6">
    <source>
        <dbReference type="ARBA" id="ARBA00023136"/>
    </source>
</evidence>
<dbReference type="PROSITE" id="PS51371">
    <property type="entry name" value="CBS"/>
    <property type="match status" value="2"/>
</dbReference>
<keyword evidence="8" id="KW-0868">Chloride</keyword>
<evidence type="ECO:0000259" key="12">
    <source>
        <dbReference type="PROSITE" id="PS51371"/>
    </source>
</evidence>
<keyword evidence="3 11" id="KW-0812">Transmembrane</keyword>
<dbReference type="CDD" id="cd02205">
    <property type="entry name" value="CBS_pair_SF"/>
    <property type="match status" value="1"/>
</dbReference>
<dbReference type="GO" id="GO:0034707">
    <property type="term" value="C:chloride channel complex"/>
    <property type="evidence" value="ECO:0007669"/>
    <property type="project" value="UniProtKB-KW"/>
</dbReference>
<dbReference type="PANTHER" id="PTHR43427">
    <property type="entry name" value="CHLORIDE CHANNEL PROTEIN CLC-E"/>
    <property type="match status" value="1"/>
</dbReference>
<dbReference type="SUPFAM" id="SSF81340">
    <property type="entry name" value="Clc chloride channel"/>
    <property type="match status" value="1"/>
</dbReference>
<dbReference type="Pfam" id="PF00571">
    <property type="entry name" value="CBS"/>
    <property type="match status" value="2"/>
</dbReference>
<dbReference type="Gene3D" id="1.10.3080.10">
    <property type="entry name" value="Clc chloride channel"/>
    <property type="match status" value="1"/>
</dbReference>
<organism evidence="13 14">
    <name type="scientific">Achromobacter pestifer</name>
    <dbReference type="NCBI Taxonomy" id="1353889"/>
    <lineage>
        <taxon>Bacteria</taxon>
        <taxon>Pseudomonadati</taxon>
        <taxon>Pseudomonadota</taxon>
        <taxon>Betaproteobacteria</taxon>
        <taxon>Burkholderiales</taxon>
        <taxon>Alcaligenaceae</taxon>
        <taxon>Achromobacter</taxon>
    </lineage>
</organism>
<evidence type="ECO:0000256" key="11">
    <source>
        <dbReference type="SAM" id="Phobius"/>
    </source>
</evidence>
<feature type="transmembrane region" description="Helical" evidence="11">
    <location>
        <begin position="175"/>
        <end position="199"/>
    </location>
</feature>
<keyword evidence="14" id="KW-1185">Reference proteome</keyword>
<evidence type="ECO:0000256" key="5">
    <source>
        <dbReference type="ARBA" id="ARBA00023065"/>
    </source>
</evidence>
<feature type="transmembrane region" description="Helical" evidence="11">
    <location>
        <begin position="348"/>
        <end position="367"/>
    </location>
</feature>
<dbReference type="CDD" id="cd00400">
    <property type="entry name" value="Voltage_gated_ClC"/>
    <property type="match status" value="1"/>
</dbReference>
<evidence type="ECO:0000256" key="1">
    <source>
        <dbReference type="ARBA" id="ARBA00004141"/>
    </source>
</evidence>
<reference evidence="13 14" key="1">
    <citation type="submission" date="2020-04" db="EMBL/GenBank/DDBJ databases">
        <authorList>
            <person name="De Canck E."/>
        </authorList>
    </citation>
    <scope>NUCLEOTIDE SEQUENCE [LARGE SCALE GENOMIC DNA]</scope>
    <source>
        <strain evidence="13 14">LMG 3431</strain>
    </source>
</reference>
<feature type="transmembrane region" description="Helical" evidence="11">
    <location>
        <begin position="320"/>
        <end position="342"/>
    </location>
</feature>
<evidence type="ECO:0000256" key="2">
    <source>
        <dbReference type="ARBA" id="ARBA00022448"/>
    </source>
</evidence>
<evidence type="ECO:0000256" key="3">
    <source>
        <dbReference type="ARBA" id="ARBA00022692"/>
    </source>
</evidence>
<dbReference type="InterPro" id="IPR050368">
    <property type="entry name" value="ClC-type_chloride_channel"/>
</dbReference>
<keyword evidence="10" id="KW-0129">CBS domain</keyword>
<dbReference type="InterPro" id="IPR046342">
    <property type="entry name" value="CBS_dom_sf"/>
</dbReference>
<evidence type="ECO:0000256" key="9">
    <source>
        <dbReference type="ARBA" id="ARBA00023303"/>
    </source>
</evidence>
<dbReference type="EMBL" id="CADIJX010000001">
    <property type="protein sequence ID" value="CAB3629077.1"/>
    <property type="molecule type" value="Genomic_DNA"/>
</dbReference>
<evidence type="ECO:0000313" key="13">
    <source>
        <dbReference type="EMBL" id="CAB3629077.1"/>
    </source>
</evidence>
<dbReference type="AlphaFoldDB" id="A0A6S6YK15"/>
<comment type="subcellular location">
    <subcellularLocation>
        <location evidence="1">Membrane</location>
        <topology evidence="1">Multi-pass membrane protein</topology>
    </subcellularLocation>
</comment>
<proteinExistence type="predicted"/>
<dbReference type="PRINTS" id="PR00762">
    <property type="entry name" value="CLCHANNEL"/>
</dbReference>
<accession>A0A6S6YK15</accession>
<feature type="transmembrane region" description="Helical" evidence="11">
    <location>
        <begin position="248"/>
        <end position="272"/>
    </location>
</feature>
<feature type="transmembrane region" description="Helical" evidence="11">
    <location>
        <begin position="28"/>
        <end position="50"/>
    </location>
</feature>
<dbReference type="InterPro" id="IPR001807">
    <property type="entry name" value="ClC"/>
</dbReference>
<evidence type="ECO:0000313" key="14">
    <source>
        <dbReference type="Proteomes" id="UP000494108"/>
    </source>
</evidence>
<dbReference type="InterPro" id="IPR014743">
    <property type="entry name" value="Cl-channel_core"/>
</dbReference>
<evidence type="ECO:0000256" key="8">
    <source>
        <dbReference type="ARBA" id="ARBA00023214"/>
    </source>
</evidence>
<keyword evidence="9" id="KW-0407">Ion channel</keyword>
<feature type="transmembrane region" description="Helical" evidence="11">
    <location>
        <begin position="77"/>
        <end position="96"/>
    </location>
</feature>
<dbReference type="Gene3D" id="3.10.580.10">
    <property type="entry name" value="CBS-domain"/>
    <property type="match status" value="1"/>
</dbReference>
<dbReference type="SMART" id="SM00116">
    <property type="entry name" value="CBS"/>
    <property type="match status" value="2"/>
</dbReference>
<name>A0A6S6YK15_9BURK</name>